<evidence type="ECO:0000313" key="3">
    <source>
        <dbReference type="Proteomes" id="UP000184533"/>
    </source>
</evidence>
<feature type="region of interest" description="Disordered" evidence="1">
    <location>
        <begin position="1"/>
        <end position="33"/>
    </location>
</feature>
<reference evidence="2 3" key="1">
    <citation type="submission" date="2016-11" db="EMBL/GenBank/DDBJ databases">
        <authorList>
            <person name="Jaros S."/>
            <person name="Januszkiewicz K."/>
            <person name="Wedrychowicz H."/>
        </authorList>
    </citation>
    <scope>NUCLEOTIDE SEQUENCE [LARGE SCALE GENOMIC DNA]</scope>
    <source>
        <strain evidence="2 3">DSM 17137</strain>
    </source>
</reference>
<dbReference type="EMBL" id="FQVC01000010">
    <property type="protein sequence ID" value="SHF60822.1"/>
    <property type="molecule type" value="Genomic_DNA"/>
</dbReference>
<gene>
    <name evidence="2" type="ORF">SAMN02745223_03094</name>
</gene>
<dbReference type="Proteomes" id="UP000184533">
    <property type="component" value="Unassembled WGS sequence"/>
</dbReference>
<evidence type="ECO:0000256" key="1">
    <source>
        <dbReference type="SAM" id="MobiDB-lite"/>
    </source>
</evidence>
<name>A0A1M5D1Z2_9HYPH</name>
<protein>
    <submittedName>
        <fullName evidence="2">Uncharacterized protein</fullName>
    </submittedName>
</protein>
<proteinExistence type="predicted"/>
<accession>A0A1M5D1Z2</accession>
<sequence length="197" mass="21589">MDAHRRGWANSRTAPPAGLPPKPSIIPDIGPDPARCRLAPGQHRHGGIVPVQPFGPHDMGGKPMVQGCEHGRGCTHLVGKGRQAQRHAFTAIALDLPVERLMLPVLLEQHHRQQTWTGPAARHHMERRRGLADLLAVPAGDLLTHRLDDLPLARDHLERLGDVITDPAQPGSPAGWTGAGRRNDTALTWQMLWERLA</sequence>
<dbReference type="AlphaFoldDB" id="A0A1M5D1Z2"/>
<evidence type="ECO:0000313" key="2">
    <source>
        <dbReference type="EMBL" id="SHF60822.1"/>
    </source>
</evidence>
<organism evidence="2 3">
    <name type="scientific">Devosia limi DSM 17137</name>
    <dbReference type="NCBI Taxonomy" id="1121477"/>
    <lineage>
        <taxon>Bacteria</taxon>
        <taxon>Pseudomonadati</taxon>
        <taxon>Pseudomonadota</taxon>
        <taxon>Alphaproteobacteria</taxon>
        <taxon>Hyphomicrobiales</taxon>
        <taxon>Devosiaceae</taxon>
        <taxon>Devosia</taxon>
    </lineage>
</organism>